<evidence type="ECO:0000256" key="1">
    <source>
        <dbReference type="SAM" id="Phobius"/>
    </source>
</evidence>
<keyword evidence="1" id="KW-0472">Membrane</keyword>
<protein>
    <submittedName>
        <fullName evidence="2">Uncharacterized protein</fullName>
    </submittedName>
</protein>
<dbReference type="OrthoDB" id="3061561at2759"/>
<proteinExistence type="predicted"/>
<sequence>MNSSTDARVNGWTMSPDGRGTMDILWTCIFTTFLCSYTILCLNLPARNERSLRIQGLKLLWMAIAIVGPEFLLTAAAGQLATARDSVKFFTPSDTLRGRTDTASLRIWADSS</sequence>
<dbReference type="PANTHER" id="PTHR35043:SF8">
    <property type="entry name" value="DUF4220 DOMAIN-CONTAINING PROTEIN"/>
    <property type="match status" value="1"/>
</dbReference>
<dbReference type="AlphaFoldDB" id="A0A395NUT8"/>
<accession>A0A395NUT8</accession>
<dbReference type="PANTHER" id="PTHR35043">
    <property type="entry name" value="TRANSCRIPTION FACTOR DOMAIN-CONTAINING PROTEIN"/>
    <property type="match status" value="1"/>
</dbReference>
<gene>
    <name evidence="2" type="ORF">TARUN_2378</name>
</gene>
<organism evidence="2 3">
    <name type="scientific">Trichoderma arundinaceum</name>
    <dbReference type="NCBI Taxonomy" id="490622"/>
    <lineage>
        <taxon>Eukaryota</taxon>
        <taxon>Fungi</taxon>
        <taxon>Dikarya</taxon>
        <taxon>Ascomycota</taxon>
        <taxon>Pezizomycotina</taxon>
        <taxon>Sordariomycetes</taxon>
        <taxon>Hypocreomycetidae</taxon>
        <taxon>Hypocreales</taxon>
        <taxon>Hypocreaceae</taxon>
        <taxon>Trichoderma</taxon>
    </lineage>
</organism>
<comment type="caution">
    <text evidence="2">The sequence shown here is derived from an EMBL/GenBank/DDBJ whole genome shotgun (WGS) entry which is preliminary data.</text>
</comment>
<keyword evidence="1" id="KW-0812">Transmembrane</keyword>
<dbReference type="Proteomes" id="UP000266272">
    <property type="component" value="Unassembled WGS sequence"/>
</dbReference>
<keyword evidence="1" id="KW-1133">Transmembrane helix</keyword>
<evidence type="ECO:0000313" key="2">
    <source>
        <dbReference type="EMBL" id="RFU79784.1"/>
    </source>
</evidence>
<feature type="transmembrane region" description="Helical" evidence="1">
    <location>
        <begin position="24"/>
        <end position="46"/>
    </location>
</feature>
<name>A0A395NUT8_TRIAR</name>
<dbReference type="EMBL" id="PXOA01000138">
    <property type="protein sequence ID" value="RFU79784.1"/>
    <property type="molecule type" value="Genomic_DNA"/>
</dbReference>
<dbReference type="STRING" id="490622.A0A395NUT8"/>
<evidence type="ECO:0000313" key="3">
    <source>
        <dbReference type="Proteomes" id="UP000266272"/>
    </source>
</evidence>
<reference evidence="2 3" key="1">
    <citation type="journal article" date="2018" name="PLoS Pathog.">
        <title>Evolution of structural diversity of trichothecenes, a family of toxins produced by plant pathogenic and entomopathogenic fungi.</title>
        <authorList>
            <person name="Proctor R.H."/>
            <person name="McCormick S.P."/>
            <person name="Kim H.S."/>
            <person name="Cardoza R.E."/>
            <person name="Stanley A.M."/>
            <person name="Lindo L."/>
            <person name="Kelly A."/>
            <person name="Brown D.W."/>
            <person name="Lee T."/>
            <person name="Vaughan M.M."/>
            <person name="Alexander N.J."/>
            <person name="Busman M."/>
            <person name="Gutierrez S."/>
        </authorList>
    </citation>
    <scope>NUCLEOTIDE SEQUENCE [LARGE SCALE GENOMIC DNA]</scope>
    <source>
        <strain evidence="2 3">IBT 40837</strain>
    </source>
</reference>
<feature type="transmembrane region" description="Helical" evidence="1">
    <location>
        <begin position="58"/>
        <end position="81"/>
    </location>
</feature>
<keyword evidence="3" id="KW-1185">Reference proteome</keyword>